<dbReference type="InterPro" id="IPR025335">
    <property type="entry name" value="DUF4241"/>
</dbReference>
<organism evidence="2 3">
    <name type="scientific">Rhizobium loti</name>
    <name type="common">Mesorhizobium loti</name>
    <dbReference type="NCBI Taxonomy" id="381"/>
    <lineage>
        <taxon>Bacteria</taxon>
        <taxon>Pseudomonadati</taxon>
        <taxon>Pseudomonadota</taxon>
        <taxon>Alphaproteobacteria</taxon>
        <taxon>Hyphomicrobiales</taxon>
        <taxon>Phyllobacteriaceae</taxon>
        <taxon>Mesorhizobium</taxon>
    </lineage>
</organism>
<dbReference type="AlphaFoldDB" id="A0A8E2WFC0"/>
<gene>
    <name evidence="2" type="ORF">C8D77_103197</name>
</gene>
<reference evidence="2 3" key="1">
    <citation type="submission" date="2018-05" db="EMBL/GenBank/DDBJ databases">
        <title>Genomic Encyclopedia of Type Strains, Phase IV (KMG-IV): sequencing the most valuable type-strain genomes for metagenomic binning, comparative biology and taxonomic classification.</title>
        <authorList>
            <person name="Goeker M."/>
        </authorList>
    </citation>
    <scope>NUCLEOTIDE SEQUENCE [LARGE SCALE GENOMIC DNA]</scope>
    <source>
        <strain evidence="2 3">DSM 2626</strain>
    </source>
</reference>
<dbReference type="EMBL" id="QGGH01000003">
    <property type="protein sequence ID" value="PWJ91500.1"/>
    <property type="molecule type" value="Genomic_DNA"/>
</dbReference>
<feature type="transmembrane region" description="Helical" evidence="1">
    <location>
        <begin position="34"/>
        <end position="52"/>
    </location>
</feature>
<keyword evidence="1" id="KW-0472">Membrane</keyword>
<evidence type="ECO:0000313" key="2">
    <source>
        <dbReference type="EMBL" id="PWJ91500.1"/>
    </source>
</evidence>
<dbReference type="Pfam" id="PF14025">
    <property type="entry name" value="DUF4241"/>
    <property type="match status" value="1"/>
</dbReference>
<keyword evidence="1" id="KW-0812">Transmembrane</keyword>
<evidence type="ECO:0000256" key="1">
    <source>
        <dbReference type="SAM" id="Phobius"/>
    </source>
</evidence>
<protein>
    <submittedName>
        <fullName evidence="2">Uncharacterized protein DUF4241</fullName>
    </submittedName>
</protein>
<dbReference type="Proteomes" id="UP000245631">
    <property type="component" value="Unassembled WGS sequence"/>
</dbReference>
<proteinExistence type="predicted"/>
<sequence length="265" mass="28863">MSKADRPVSGWLERFGLKLGRAAGGAQRTFRRGIFWLGLSTAVPSLAIAAGWNPAKVSSNLGIFALSDAQLAERKITVTPIGQLELPTGEIMACDPLVTGDDWPTLSRKVKPGSYPVSLFEAQGRVAAAFLRFRPGMPVRWELATLPDQDVSTLKDDEMFGYPVDAGLGSFMDKTAMALMSAEQDKLKADENYYDDVLAAEFAPNQDRFVMHHPVAGNPLNIAMFWSGWGDGFYPSFWGLDAAGEPLLLLTDFGVLENADGRESK</sequence>
<evidence type="ECO:0000313" key="3">
    <source>
        <dbReference type="Proteomes" id="UP000245631"/>
    </source>
</evidence>
<accession>A0A8E2WFC0</accession>
<comment type="caution">
    <text evidence="2">The sequence shown here is derived from an EMBL/GenBank/DDBJ whole genome shotgun (WGS) entry which is preliminary data.</text>
</comment>
<keyword evidence="1" id="KW-1133">Transmembrane helix</keyword>
<name>A0A8E2WFC0_RHILI</name>